<comment type="caution">
    <text evidence="1">The sequence shown here is derived from an EMBL/GenBank/DDBJ whole genome shotgun (WGS) entry which is preliminary data.</text>
</comment>
<protein>
    <submittedName>
        <fullName evidence="1">Uncharacterized protein</fullName>
    </submittedName>
</protein>
<accession>A0ABU8E8U2</accession>
<reference evidence="1 2" key="1">
    <citation type="submission" date="2024-03" db="EMBL/GenBank/DDBJ databases">
        <title>Draft genome sequence of Klenkia terrae.</title>
        <authorList>
            <person name="Duangmal K."/>
            <person name="Chantavorakit T."/>
        </authorList>
    </citation>
    <scope>NUCLEOTIDE SEQUENCE [LARGE SCALE GENOMIC DNA]</scope>
    <source>
        <strain evidence="1 2">JCM 17786</strain>
    </source>
</reference>
<dbReference type="Proteomes" id="UP001373496">
    <property type="component" value="Unassembled WGS sequence"/>
</dbReference>
<evidence type="ECO:0000313" key="2">
    <source>
        <dbReference type="Proteomes" id="UP001373496"/>
    </source>
</evidence>
<proteinExistence type="predicted"/>
<gene>
    <name evidence="1" type="ORF">UXQ13_16405</name>
</gene>
<dbReference type="RefSeq" id="WP_225233152.1">
    <property type="nucleotide sequence ID" value="NZ_JBAPLV010000019.1"/>
</dbReference>
<sequence>MSGEPGTLPVPALEVLPATATTAAGTRSLVGGGGLVVGVDDAGLPVVLSLFRSEPTAAVCLGGLGLVQRLVLRAMALGAVVSIESDRPSAWTALVRLAAADGQVVVVPHDRGRQAPAGDEQPGTPGRPRLLVLDGDAAAAGDSRRAGRWSAVLTCVDSTHEWGRGALGSADVVVSRPLSRTEARQLARVLNLDETLLRSTGRDDALLLASRAGVVQVQHRVTGVEQWLVGAATGRG</sequence>
<keyword evidence="2" id="KW-1185">Reference proteome</keyword>
<name>A0ABU8E8U2_9ACTN</name>
<organism evidence="1 2">
    <name type="scientific">Klenkia terrae</name>
    <dbReference type="NCBI Taxonomy" id="1052259"/>
    <lineage>
        <taxon>Bacteria</taxon>
        <taxon>Bacillati</taxon>
        <taxon>Actinomycetota</taxon>
        <taxon>Actinomycetes</taxon>
        <taxon>Geodermatophilales</taxon>
        <taxon>Geodermatophilaceae</taxon>
        <taxon>Klenkia</taxon>
    </lineage>
</organism>
<dbReference type="EMBL" id="JBAPLV010000019">
    <property type="protein sequence ID" value="MEI4280054.1"/>
    <property type="molecule type" value="Genomic_DNA"/>
</dbReference>
<evidence type="ECO:0000313" key="1">
    <source>
        <dbReference type="EMBL" id="MEI4280054.1"/>
    </source>
</evidence>